<dbReference type="AlphaFoldDB" id="A0AAV5W984"/>
<dbReference type="EMBL" id="BTSY01000005">
    <property type="protein sequence ID" value="GMT27557.1"/>
    <property type="molecule type" value="Genomic_DNA"/>
</dbReference>
<gene>
    <name evidence="1" type="ORF">PFISCL1PPCAC_18854</name>
</gene>
<comment type="caution">
    <text evidence="1">The sequence shown here is derived from an EMBL/GenBank/DDBJ whole genome shotgun (WGS) entry which is preliminary data.</text>
</comment>
<accession>A0AAV5W984</accession>
<sequence>MPAAHIQKLATFLLKVGIKCDICSIRREKEIRKIWIGTKNEKRAVSVTYPRELMQTYYDRSNGTSVYRIPHIFHADLDTPKTRKKKDSKRQKWAEKHNEITDDKEMTILCGSCSLEVDSEKDDKFWKLSGYEDWHSSVPQKLKFKVHVLIGKAEKYGLKDEKITVADVKARIPPHLYTLSAVDMSEFVDEMLVCRCKLPYTFGNLPKMLACGHLCCKSCEDEICATRSGKCFLMDTNECNGPLHVNIQRSTPQDLILLLSLRESAFRQCRQCHKLHAIEYFTDRTMETCIYCVMMCLPRPASESEPRGEQIVTPIGTICNPTEFDPI</sequence>
<organism evidence="1 2">
    <name type="scientific">Pristionchus fissidentatus</name>
    <dbReference type="NCBI Taxonomy" id="1538716"/>
    <lineage>
        <taxon>Eukaryota</taxon>
        <taxon>Metazoa</taxon>
        <taxon>Ecdysozoa</taxon>
        <taxon>Nematoda</taxon>
        <taxon>Chromadorea</taxon>
        <taxon>Rhabditida</taxon>
        <taxon>Rhabditina</taxon>
        <taxon>Diplogasteromorpha</taxon>
        <taxon>Diplogasteroidea</taxon>
        <taxon>Neodiplogasteridae</taxon>
        <taxon>Pristionchus</taxon>
    </lineage>
</organism>
<evidence type="ECO:0000313" key="2">
    <source>
        <dbReference type="Proteomes" id="UP001432322"/>
    </source>
</evidence>
<dbReference type="Proteomes" id="UP001432322">
    <property type="component" value="Unassembled WGS sequence"/>
</dbReference>
<keyword evidence="2" id="KW-1185">Reference proteome</keyword>
<evidence type="ECO:0008006" key="3">
    <source>
        <dbReference type="Google" id="ProtNLM"/>
    </source>
</evidence>
<proteinExistence type="predicted"/>
<name>A0AAV5W984_9BILA</name>
<protein>
    <recommendedName>
        <fullName evidence="3">RING-type domain-containing protein</fullName>
    </recommendedName>
</protein>
<evidence type="ECO:0000313" key="1">
    <source>
        <dbReference type="EMBL" id="GMT27557.1"/>
    </source>
</evidence>
<reference evidence="1" key="1">
    <citation type="submission" date="2023-10" db="EMBL/GenBank/DDBJ databases">
        <title>Genome assembly of Pristionchus species.</title>
        <authorList>
            <person name="Yoshida K."/>
            <person name="Sommer R.J."/>
        </authorList>
    </citation>
    <scope>NUCLEOTIDE SEQUENCE</scope>
    <source>
        <strain evidence="1">RS5133</strain>
    </source>
</reference>